<dbReference type="GO" id="GO:0000287">
    <property type="term" value="F:magnesium ion binding"/>
    <property type="evidence" value="ECO:0007669"/>
    <property type="project" value="TreeGrafter"/>
</dbReference>
<comment type="caution">
    <text evidence="5">The sequence shown here is derived from an EMBL/GenBank/DDBJ whole genome shotgun (WGS) entry which is preliminary data.</text>
</comment>
<dbReference type="AlphaFoldDB" id="A0A2W5MHB9"/>
<reference evidence="5 6" key="1">
    <citation type="submission" date="2017-08" db="EMBL/GenBank/DDBJ databases">
        <title>Infants hospitalized years apart are colonized by the same room-sourced microbial strains.</title>
        <authorList>
            <person name="Brooks B."/>
            <person name="Olm M.R."/>
            <person name="Firek B.A."/>
            <person name="Baker R."/>
            <person name="Thomas B.C."/>
            <person name="Morowitz M.J."/>
            <person name="Banfield J.F."/>
        </authorList>
    </citation>
    <scope>NUCLEOTIDE SEQUENCE [LARGE SCALE GENOMIC DNA]</scope>
    <source>
        <strain evidence="5">S2_005_003_R2_43</strain>
    </source>
</reference>
<keyword evidence="3" id="KW-0460">Magnesium</keyword>
<dbReference type="InterPro" id="IPR040442">
    <property type="entry name" value="Pyrv_kinase-like_dom_sf"/>
</dbReference>
<keyword evidence="5" id="KW-0456">Lyase</keyword>
<keyword evidence="2" id="KW-0479">Metal-binding</keyword>
<dbReference type="PANTHER" id="PTHR32308">
    <property type="entry name" value="LYASE BETA SUBUNIT, PUTATIVE (AFU_ORTHOLOGUE AFUA_4G13030)-RELATED"/>
    <property type="match status" value="1"/>
</dbReference>
<evidence type="ECO:0000259" key="4">
    <source>
        <dbReference type="Pfam" id="PF03328"/>
    </source>
</evidence>
<organism evidence="5 6">
    <name type="scientific">Ancylobacter novellus</name>
    <name type="common">Thiobacillus novellus</name>
    <dbReference type="NCBI Taxonomy" id="921"/>
    <lineage>
        <taxon>Bacteria</taxon>
        <taxon>Pseudomonadati</taxon>
        <taxon>Pseudomonadota</taxon>
        <taxon>Alphaproteobacteria</taxon>
        <taxon>Hyphomicrobiales</taxon>
        <taxon>Xanthobacteraceae</taxon>
        <taxon>Ancylobacter</taxon>
    </lineage>
</organism>
<name>A0A2W5MHB9_ANCNO</name>
<evidence type="ECO:0000313" key="6">
    <source>
        <dbReference type="Proteomes" id="UP000249577"/>
    </source>
</evidence>
<gene>
    <name evidence="5" type="ORF">DI565_05950</name>
</gene>
<dbReference type="Proteomes" id="UP000249577">
    <property type="component" value="Unassembled WGS sequence"/>
</dbReference>
<dbReference type="SUPFAM" id="SSF51621">
    <property type="entry name" value="Phosphoenolpyruvate/pyruvate domain"/>
    <property type="match status" value="1"/>
</dbReference>
<dbReference type="GO" id="GO:0016829">
    <property type="term" value="F:lyase activity"/>
    <property type="evidence" value="ECO:0007669"/>
    <property type="project" value="UniProtKB-KW"/>
</dbReference>
<sequence>MVNRALTTRPAGYGVLRPLRPPAFLLRSLLRVPALDAAAGLDTPADALLFDLAEERGARAERVVEALRSAPRSHGRPALLVRVARPDDGGAADLAALVASRPDAVVATGAESGADIEHLGAVLAVEEAKAGLDNGATGIVAIVETAGALFALNAFARASRRVIAIGWDGEALARDLGGEIPREPDGRWIDPCQTARTLTLAAAADAKLPALDSPFSTPDLDAFRREAERARRDGFAGKIALDARQAAILNEAFGG</sequence>
<comment type="cofactor">
    <cofactor evidence="1">
        <name>Mg(2+)</name>
        <dbReference type="ChEBI" id="CHEBI:18420"/>
    </cofactor>
</comment>
<feature type="domain" description="HpcH/HpaI aldolase/citrate lyase" evidence="4">
    <location>
        <begin position="44"/>
        <end position="242"/>
    </location>
</feature>
<protein>
    <submittedName>
        <fullName evidence="5">CoA ester lyase</fullName>
    </submittedName>
</protein>
<dbReference type="InterPro" id="IPR015813">
    <property type="entry name" value="Pyrv/PenolPyrv_kinase-like_dom"/>
</dbReference>
<dbReference type="EMBL" id="QFPN01000003">
    <property type="protein sequence ID" value="PZQ16933.1"/>
    <property type="molecule type" value="Genomic_DNA"/>
</dbReference>
<accession>A0A2W5MHB9</accession>
<dbReference type="InterPro" id="IPR005000">
    <property type="entry name" value="Aldolase/citrate-lyase_domain"/>
</dbReference>
<dbReference type="Gene3D" id="3.20.20.60">
    <property type="entry name" value="Phosphoenolpyruvate-binding domains"/>
    <property type="match status" value="1"/>
</dbReference>
<evidence type="ECO:0000256" key="1">
    <source>
        <dbReference type="ARBA" id="ARBA00001946"/>
    </source>
</evidence>
<evidence type="ECO:0000313" key="5">
    <source>
        <dbReference type="EMBL" id="PZQ16933.1"/>
    </source>
</evidence>
<dbReference type="PANTHER" id="PTHR32308:SF0">
    <property type="entry name" value="HPCH_HPAI ALDOLASE_CITRATE LYASE DOMAIN-CONTAINING PROTEIN"/>
    <property type="match status" value="1"/>
</dbReference>
<proteinExistence type="predicted"/>
<dbReference type="GO" id="GO:0006107">
    <property type="term" value="P:oxaloacetate metabolic process"/>
    <property type="evidence" value="ECO:0007669"/>
    <property type="project" value="TreeGrafter"/>
</dbReference>
<dbReference type="Pfam" id="PF03328">
    <property type="entry name" value="HpcH_HpaI"/>
    <property type="match status" value="1"/>
</dbReference>
<evidence type="ECO:0000256" key="2">
    <source>
        <dbReference type="ARBA" id="ARBA00022723"/>
    </source>
</evidence>
<evidence type="ECO:0000256" key="3">
    <source>
        <dbReference type="ARBA" id="ARBA00022842"/>
    </source>
</evidence>